<dbReference type="GO" id="GO:0016787">
    <property type="term" value="F:hydrolase activity"/>
    <property type="evidence" value="ECO:0007669"/>
    <property type="project" value="UniProtKB-KW"/>
</dbReference>
<dbReference type="Proteomes" id="UP000318093">
    <property type="component" value="Unassembled WGS sequence"/>
</dbReference>
<dbReference type="EMBL" id="VBAN01000287">
    <property type="protein sequence ID" value="TMI80013.1"/>
    <property type="molecule type" value="Genomic_DNA"/>
</dbReference>
<evidence type="ECO:0000313" key="1">
    <source>
        <dbReference type="EMBL" id="TMI80013.1"/>
    </source>
</evidence>
<comment type="caution">
    <text evidence="1">The sequence shown here is derived from an EMBL/GenBank/DDBJ whole genome shotgun (WGS) entry which is preliminary data.</text>
</comment>
<dbReference type="Gene3D" id="3.40.630.10">
    <property type="entry name" value="Zn peptidases"/>
    <property type="match status" value="1"/>
</dbReference>
<dbReference type="AlphaFoldDB" id="A0A537J955"/>
<dbReference type="SUPFAM" id="SSF53187">
    <property type="entry name" value="Zn-dependent exopeptidases"/>
    <property type="match status" value="1"/>
</dbReference>
<name>A0A537J955_9BACT</name>
<sequence length="80" mass="8448">MPVPDFRRIAEQHQDEIVALARGLVRIDTTNTGVMPTGNETAAAEYLRTTLAAAGIAAEIKARVPERGNLFATLGGTGGR</sequence>
<accession>A0A537J955</accession>
<protein>
    <submittedName>
        <fullName evidence="1">M20/M25/M40 family metallo-hydrolase</fullName>
    </submittedName>
</protein>
<evidence type="ECO:0000313" key="2">
    <source>
        <dbReference type="Proteomes" id="UP000318093"/>
    </source>
</evidence>
<feature type="non-terminal residue" evidence="1">
    <location>
        <position position="80"/>
    </location>
</feature>
<gene>
    <name evidence="1" type="ORF">E6H03_09150</name>
</gene>
<organism evidence="1 2">
    <name type="scientific">Candidatus Segetimicrobium genomatis</name>
    <dbReference type="NCBI Taxonomy" id="2569760"/>
    <lineage>
        <taxon>Bacteria</taxon>
        <taxon>Bacillati</taxon>
        <taxon>Candidatus Sysuimicrobiota</taxon>
        <taxon>Candidatus Sysuimicrobiia</taxon>
        <taxon>Candidatus Sysuimicrobiales</taxon>
        <taxon>Candidatus Segetimicrobiaceae</taxon>
        <taxon>Candidatus Segetimicrobium</taxon>
    </lineage>
</organism>
<proteinExistence type="predicted"/>
<reference evidence="1 2" key="1">
    <citation type="journal article" date="2019" name="Nat. Microbiol.">
        <title>Mediterranean grassland soil C-N compound turnover is dependent on rainfall and depth, and is mediated by genomically divergent microorganisms.</title>
        <authorList>
            <person name="Diamond S."/>
            <person name="Andeer P.F."/>
            <person name="Li Z."/>
            <person name="Crits-Christoph A."/>
            <person name="Burstein D."/>
            <person name="Anantharaman K."/>
            <person name="Lane K.R."/>
            <person name="Thomas B.C."/>
            <person name="Pan C."/>
            <person name="Northen T.R."/>
            <person name="Banfield J.F."/>
        </authorList>
    </citation>
    <scope>NUCLEOTIDE SEQUENCE [LARGE SCALE GENOMIC DNA]</scope>
    <source>
        <strain evidence="1">NP_6</strain>
    </source>
</reference>
<keyword evidence="1" id="KW-0378">Hydrolase</keyword>